<dbReference type="PRINTS" id="PR01806">
    <property type="entry name" value="VIRFACTRMVIN"/>
</dbReference>
<dbReference type="EMBL" id="PFBM01000013">
    <property type="protein sequence ID" value="PIR82477.1"/>
    <property type="molecule type" value="Genomic_DNA"/>
</dbReference>
<reference evidence="10" key="1">
    <citation type="submission" date="2017-09" db="EMBL/GenBank/DDBJ databases">
        <title>Depth-based differentiation of microbial function through sediment-hosted aquifers and enrichment of novel symbionts in the deep terrestrial subsurface.</title>
        <authorList>
            <person name="Probst A.J."/>
            <person name="Ladd B."/>
            <person name="Jarett J.K."/>
            <person name="Geller-Mcgrath D.E."/>
            <person name="Sieber C.M.K."/>
            <person name="Emerson J.B."/>
            <person name="Anantharaman K."/>
            <person name="Thomas B.C."/>
            <person name="Malmstrom R."/>
            <person name="Stieglmeier M."/>
            <person name="Klingl A."/>
            <person name="Woyke T."/>
            <person name="Ryan C.M."/>
            <person name="Banfield J.F."/>
        </authorList>
    </citation>
    <scope>NUCLEOTIDE SEQUENCE [LARGE SCALE GENOMIC DNA]</scope>
</reference>
<feature type="transmembrane region" description="Helical" evidence="8">
    <location>
        <begin position="288"/>
        <end position="308"/>
    </location>
</feature>
<dbReference type="GO" id="GO:0015648">
    <property type="term" value="F:lipid-linked peptidoglycan transporter activity"/>
    <property type="evidence" value="ECO:0007669"/>
    <property type="project" value="TreeGrafter"/>
</dbReference>
<evidence type="ECO:0000256" key="8">
    <source>
        <dbReference type="SAM" id="Phobius"/>
    </source>
</evidence>
<sequence length="562" mass="59900">MMRHVMDGFRWTGLKLGYVTLEVRSLHAAAYVLGTAAFLSSLLALARDRILAHLFGAGLELDLYFAAFRIPDLLFVSIGALVSVYVLIPMLAARDEKEQHRYIDTVAIGFSLLAIAAAAAAALLAPRILGSLFPQYAAEGHLDTLIMMTRILLLQPILLGFSNIAAAITQFKHRYVLYAATPIVYNFGIIAGAVFLYPLWGLSGLAWGVVLGALLHVGIQVPSVVRDGFLRSFAFSERGAFASTVIISAPRALALSMTQITFIGFIALAGLMATGSIAIFMFAWNLQAVPLAIIGASYSVAAFPSLSRMFAEGKIQEFVVQVSTAARHVIFWSFPATALLIVLRAHVVRSILGSGQFDWADTRLTAAALALFGVSLTAQGLTLLLIRGYYASGRTLIPVSAAAATAAAALGLALFFVDALRAPAAIDFLESLLRVEGVAGSSVLALPLAFSVASVFGVLFLIIDFERRFGGFVRRIADVCWQSLVAAFAAGVVAYIALVFMGPLELTSTLASVFTKGFVAGCAGIAAAVAAYYISGSRELAEGYEAARRRLWRSAEPYSSVE</sequence>
<dbReference type="InterPro" id="IPR004268">
    <property type="entry name" value="MurJ"/>
</dbReference>
<keyword evidence="4" id="KW-0133">Cell shape</keyword>
<feature type="transmembrane region" description="Helical" evidence="8">
    <location>
        <begin position="364"/>
        <end position="384"/>
    </location>
</feature>
<feature type="transmembrane region" description="Helical" evidence="8">
    <location>
        <begin position="484"/>
        <end position="504"/>
    </location>
</feature>
<feature type="transmembrane region" description="Helical" evidence="8">
    <location>
        <begin position="510"/>
        <end position="534"/>
    </location>
</feature>
<accession>A0A2H0U7S7</accession>
<evidence type="ECO:0000256" key="5">
    <source>
        <dbReference type="ARBA" id="ARBA00022984"/>
    </source>
</evidence>
<feature type="transmembrane region" description="Helical" evidence="8">
    <location>
        <begin position="205"/>
        <end position="225"/>
    </location>
</feature>
<dbReference type="Pfam" id="PF03023">
    <property type="entry name" value="MurJ"/>
    <property type="match status" value="1"/>
</dbReference>
<gene>
    <name evidence="9" type="ORF">COU20_02110</name>
</gene>
<keyword evidence="5" id="KW-0573">Peptidoglycan synthesis</keyword>
<evidence type="ECO:0000256" key="6">
    <source>
        <dbReference type="ARBA" id="ARBA00022989"/>
    </source>
</evidence>
<protein>
    <recommendedName>
        <fullName evidence="11">Lipid II flippase MurJ</fullName>
    </recommendedName>
</protein>
<feature type="transmembrane region" description="Helical" evidence="8">
    <location>
        <begin position="105"/>
        <end position="125"/>
    </location>
</feature>
<dbReference type="Proteomes" id="UP000231379">
    <property type="component" value="Unassembled WGS sequence"/>
</dbReference>
<dbReference type="GO" id="GO:0005886">
    <property type="term" value="C:plasma membrane"/>
    <property type="evidence" value="ECO:0007669"/>
    <property type="project" value="UniProtKB-SubCell"/>
</dbReference>
<feature type="transmembrane region" description="Helical" evidence="8">
    <location>
        <begin position="437"/>
        <end position="463"/>
    </location>
</feature>
<evidence type="ECO:0000256" key="2">
    <source>
        <dbReference type="ARBA" id="ARBA00022475"/>
    </source>
</evidence>
<evidence type="ECO:0000256" key="4">
    <source>
        <dbReference type="ARBA" id="ARBA00022960"/>
    </source>
</evidence>
<keyword evidence="6 8" id="KW-1133">Transmembrane helix</keyword>
<dbReference type="GO" id="GO:0008360">
    <property type="term" value="P:regulation of cell shape"/>
    <property type="evidence" value="ECO:0007669"/>
    <property type="project" value="UniProtKB-KW"/>
</dbReference>
<dbReference type="InterPro" id="IPR051050">
    <property type="entry name" value="Lipid_II_flippase_MurJ/MviN"/>
</dbReference>
<comment type="subcellular location">
    <subcellularLocation>
        <location evidence="1">Cell membrane</location>
        <topology evidence="1">Multi-pass membrane protein</topology>
    </subcellularLocation>
</comment>
<evidence type="ECO:0008006" key="11">
    <source>
        <dbReference type="Google" id="ProtNLM"/>
    </source>
</evidence>
<comment type="caution">
    <text evidence="9">The sequence shown here is derived from an EMBL/GenBank/DDBJ whole genome shotgun (WGS) entry which is preliminary data.</text>
</comment>
<keyword evidence="3 8" id="KW-0812">Transmembrane</keyword>
<feature type="transmembrane region" description="Helical" evidence="8">
    <location>
        <begin position="175"/>
        <end position="199"/>
    </location>
</feature>
<evidence type="ECO:0000256" key="7">
    <source>
        <dbReference type="ARBA" id="ARBA00023136"/>
    </source>
</evidence>
<proteinExistence type="predicted"/>
<dbReference type="PANTHER" id="PTHR47019:SF1">
    <property type="entry name" value="LIPID II FLIPPASE MURJ"/>
    <property type="match status" value="1"/>
</dbReference>
<dbReference type="PANTHER" id="PTHR47019">
    <property type="entry name" value="LIPID II FLIPPASE MURJ"/>
    <property type="match status" value="1"/>
</dbReference>
<feature type="transmembrane region" description="Helical" evidence="8">
    <location>
        <begin position="396"/>
        <end position="417"/>
    </location>
</feature>
<keyword evidence="7 8" id="KW-0472">Membrane</keyword>
<feature type="transmembrane region" description="Helical" evidence="8">
    <location>
        <begin position="26"/>
        <end position="45"/>
    </location>
</feature>
<evidence type="ECO:0000256" key="1">
    <source>
        <dbReference type="ARBA" id="ARBA00004651"/>
    </source>
</evidence>
<feature type="transmembrane region" description="Helical" evidence="8">
    <location>
        <begin position="145"/>
        <end position="168"/>
    </location>
</feature>
<dbReference type="GO" id="GO:0009252">
    <property type="term" value="P:peptidoglycan biosynthetic process"/>
    <property type="evidence" value="ECO:0007669"/>
    <property type="project" value="UniProtKB-KW"/>
</dbReference>
<feature type="transmembrane region" description="Helical" evidence="8">
    <location>
        <begin position="73"/>
        <end position="93"/>
    </location>
</feature>
<evidence type="ECO:0000256" key="3">
    <source>
        <dbReference type="ARBA" id="ARBA00022692"/>
    </source>
</evidence>
<dbReference type="AlphaFoldDB" id="A0A2H0U7S7"/>
<feature type="transmembrane region" description="Helical" evidence="8">
    <location>
        <begin position="329"/>
        <end position="352"/>
    </location>
</feature>
<evidence type="ECO:0000313" key="10">
    <source>
        <dbReference type="Proteomes" id="UP000231379"/>
    </source>
</evidence>
<dbReference type="GO" id="GO:0034204">
    <property type="term" value="P:lipid translocation"/>
    <property type="evidence" value="ECO:0007669"/>
    <property type="project" value="TreeGrafter"/>
</dbReference>
<feature type="transmembrane region" description="Helical" evidence="8">
    <location>
        <begin position="260"/>
        <end position="282"/>
    </location>
</feature>
<organism evidence="9 10">
    <name type="scientific">Candidatus Kaiserbacteria bacterium CG10_big_fil_rev_8_21_14_0_10_59_10</name>
    <dbReference type="NCBI Taxonomy" id="1974612"/>
    <lineage>
        <taxon>Bacteria</taxon>
        <taxon>Candidatus Kaiseribacteriota</taxon>
    </lineage>
</organism>
<keyword evidence="2" id="KW-1003">Cell membrane</keyword>
<name>A0A2H0U7S7_9BACT</name>
<evidence type="ECO:0000313" key="9">
    <source>
        <dbReference type="EMBL" id="PIR82477.1"/>
    </source>
</evidence>